<dbReference type="InterPro" id="IPR003599">
    <property type="entry name" value="Ig_sub"/>
</dbReference>
<protein>
    <submittedName>
        <fullName evidence="8">Down syndrome cell adhesion molecule-like protein Dscam2</fullName>
    </submittedName>
</protein>
<sequence length="1381" mass="148972">MKKSKSSNVIEVRPHERQATLTGLRPYTKYNIAIKAENEVGFSLENSLVLTTQEAKPEGPVQQLNASGTASDTIYVAWQKPKLELRNGNVDRYSVCYQRVNESRLVGSSQADLVRLPWPRQDLQVTEDSSIASGSSQVFCSLHRQQDTEITGLTKFTAYAIRVIAINSKGQSPPAYVLARTLEDLPQAPPTNVTCLSQQYSIAVSWDPPNFETVNGILTEYLVNYYKANDYGDETNSVIQVVQGQTTVTLAGLLANTNYVIQVAASNRKGRGPLSPLKTCTTTEAPPEAPENVKALSVNESCVMVSWSHPSRPQGLTRRYCIAVYRQDNLYRSSGIPMNSGPMIGSGLNAGPVASRCDNPDFSKPYNYYLFCGLSPEYLYNISVMAKNRFDGRRAYVSSVALTSHPTLSIISIGGTIVAEEGMRVLMDCLVVGYPSVDWTFDIVDDVQQLDNGTLIIESVEPRHSGKYICRHREDSISYELKVQAVSNDLPKSPVVHKVTPSLRNIQVEWLSPGSRRPEAAITWFHLDWTNEYTSLKDSVRLPADRRTYYLSNLTCATTVRFQIRAENQFGFSVPTENISAKTEGSAPLLIGETDMVPTEFRLQNSVTFNFSVFGPGNNCSPSVYRFRIWPAADGSKTNPTGFQSHSPVPSSSILIGASSSTLLSSHEKGSPSGASVTPLRYNLSLTKRDLFSFDGKPWNRRCCYNLSGLHPGSHYHYHVVAENPAGKTPHSGFFWTRTVAGTIPKVDSTTTLGQLPPFSQPAVIIPLTFVLVVLLVAILVLSLYCRHRKMESDFNSSAANKPVVGRPMPVIGHPQSSAHIQQMQHPGAYGGGGRHRGTLPPIPVNDSTEKGSEYREKGGFLGRWGRSTRLYDRGRAGTIMPPSVVQPSTAIEPDRLSTNSMDSTGNLNPYATYAAGGILEEEVTQPVASKSSTTLQPSSRNLTTGRTLDSSAGTYAATAGATRMYKTFNKGGISAATTYHRGYARARGSNGNGNTSNGGPPGTAVGGPSSGVFYDTRNPHLALDPLTAAYRGSVLSSTTVSSNQDELMQAYEYGRKHGRLLATGNTVSIPTSHPGDIPVSTAVNSLNGGSGSSETTDPGICQFTQQPPLPDELDGGGRLPAGPSNDIARRGGGGGGRQGLAAMAIASEALPPAFLKRQLSECPSEMTDAYSSVDYSAIGANQSRAIVPAVRAGQISKLPTIPQNQQLISARIEFPDLESDSGMSAMSRGPIEVRGYHRQSSQHSYYYPTVGAAAAGPGMIAGGTNYYGHSAGVPRQQQLQRGVVRRQESMSSGVAANASRSRQSQQHYQRTRKASTRSTGTSNATSTGYSSAPRIGVVPDGRSQQPSTTNPPSTVPAAAIGHVESAEDEENIYTSEFVLV</sequence>
<reference evidence="6 7" key="2">
    <citation type="submission" date="2018-11" db="EMBL/GenBank/DDBJ databases">
        <authorList>
            <consortium name="Pathogen Informatics"/>
        </authorList>
    </citation>
    <scope>NUCLEOTIDE SEQUENCE [LARGE SCALE GENOMIC DNA]</scope>
</reference>
<feature type="compositionally biased region" description="Gly residues" evidence="2">
    <location>
        <begin position="1000"/>
        <end position="1010"/>
    </location>
</feature>
<dbReference type="OrthoDB" id="6264103at2759"/>
<dbReference type="Pfam" id="PF00041">
    <property type="entry name" value="fn3"/>
    <property type="match status" value="2"/>
</dbReference>
<dbReference type="EMBL" id="UZAE01014145">
    <property type="protein sequence ID" value="VDO12578.1"/>
    <property type="molecule type" value="Genomic_DNA"/>
</dbReference>
<dbReference type="STRING" id="102285.A0A0R3TWM7"/>
<dbReference type="InterPro" id="IPR036179">
    <property type="entry name" value="Ig-like_dom_sf"/>
</dbReference>
<dbReference type="PANTHER" id="PTHR46708">
    <property type="entry name" value="TENASCIN"/>
    <property type="match status" value="1"/>
</dbReference>
<dbReference type="InterPro" id="IPR003598">
    <property type="entry name" value="Ig_sub2"/>
</dbReference>
<dbReference type="SUPFAM" id="SSF48726">
    <property type="entry name" value="Immunoglobulin"/>
    <property type="match status" value="1"/>
</dbReference>
<organism evidence="8">
    <name type="scientific">Rodentolepis nana</name>
    <name type="common">Dwarf tapeworm</name>
    <name type="synonym">Hymenolepis nana</name>
    <dbReference type="NCBI Taxonomy" id="102285"/>
    <lineage>
        <taxon>Eukaryota</taxon>
        <taxon>Metazoa</taxon>
        <taxon>Spiralia</taxon>
        <taxon>Lophotrochozoa</taxon>
        <taxon>Platyhelminthes</taxon>
        <taxon>Cestoda</taxon>
        <taxon>Eucestoda</taxon>
        <taxon>Cyclophyllidea</taxon>
        <taxon>Hymenolepididae</taxon>
        <taxon>Rodentolepis</taxon>
    </lineage>
</organism>
<feature type="region of interest" description="Disordered" evidence="2">
    <location>
        <begin position="1115"/>
        <end position="1137"/>
    </location>
</feature>
<dbReference type="SMART" id="SM00409">
    <property type="entry name" value="IG"/>
    <property type="match status" value="1"/>
</dbReference>
<dbReference type="PROSITE" id="PS50853">
    <property type="entry name" value="FN3"/>
    <property type="match status" value="5"/>
</dbReference>
<dbReference type="InterPro" id="IPR013783">
    <property type="entry name" value="Ig-like_fold"/>
</dbReference>
<feature type="domain" description="Fibronectin type-III" evidence="5">
    <location>
        <begin position="1"/>
        <end position="58"/>
    </location>
</feature>
<evidence type="ECO:0000256" key="1">
    <source>
        <dbReference type="ARBA" id="ARBA00022737"/>
    </source>
</evidence>
<feature type="region of interest" description="Disordered" evidence="2">
    <location>
        <begin position="986"/>
        <end position="1012"/>
    </location>
</feature>
<keyword evidence="7" id="KW-1185">Reference proteome</keyword>
<dbReference type="SMART" id="SM00060">
    <property type="entry name" value="FN3"/>
    <property type="match status" value="5"/>
</dbReference>
<dbReference type="Gene3D" id="2.60.40.10">
    <property type="entry name" value="Immunoglobulins"/>
    <property type="match status" value="6"/>
</dbReference>
<evidence type="ECO:0000256" key="2">
    <source>
        <dbReference type="SAM" id="MobiDB-lite"/>
    </source>
</evidence>
<dbReference type="InterPro" id="IPR007110">
    <property type="entry name" value="Ig-like_dom"/>
</dbReference>
<feature type="compositionally biased region" description="Polar residues" evidence="2">
    <location>
        <begin position="1317"/>
        <end position="1331"/>
    </location>
</feature>
<dbReference type="InterPro" id="IPR036116">
    <property type="entry name" value="FN3_sf"/>
</dbReference>
<feature type="region of interest" description="Disordered" evidence="2">
    <location>
        <begin position="1278"/>
        <end position="1357"/>
    </location>
</feature>
<reference evidence="8" key="1">
    <citation type="submission" date="2017-02" db="UniProtKB">
        <authorList>
            <consortium name="WormBaseParasite"/>
        </authorList>
    </citation>
    <scope>IDENTIFICATION</scope>
</reference>
<feature type="compositionally biased region" description="Polar residues" evidence="2">
    <location>
        <begin position="1343"/>
        <end position="1353"/>
    </location>
</feature>
<accession>A0A0R3TWM7</accession>
<name>A0A0R3TWM7_RODNA</name>
<feature type="domain" description="Fibronectin type-III" evidence="5">
    <location>
        <begin position="649"/>
        <end position="742"/>
    </location>
</feature>
<dbReference type="SMART" id="SM00408">
    <property type="entry name" value="IGc2"/>
    <property type="match status" value="1"/>
</dbReference>
<dbReference type="CDD" id="cd00063">
    <property type="entry name" value="FN3"/>
    <property type="match status" value="5"/>
</dbReference>
<dbReference type="Proteomes" id="UP000278807">
    <property type="component" value="Unassembled WGS sequence"/>
</dbReference>
<dbReference type="InterPro" id="IPR050991">
    <property type="entry name" value="ECM_Regulatory_Proteins"/>
</dbReference>
<feature type="compositionally biased region" description="Low complexity" evidence="2">
    <location>
        <begin position="989"/>
        <end position="999"/>
    </location>
</feature>
<feature type="domain" description="Fibronectin type-III" evidence="5">
    <location>
        <begin position="490"/>
        <end position="586"/>
    </location>
</feature>
<feature type="domain" description="Ig-like" evidence="4">
    <location>
        <begin position="406"/>
        <end position="487"/>
    </location>
</feature>
<evidence type="ECO:0000313" key="8">
    <source>
        <dbReference type="WBParaSite" id="HNAJ_0001226301-mRNA-1"/>
    </source>
</evidence>
<evidence type="ECO:0000259" key="5">
    <source>
        <dbReference type="PROSITE" id="PS50853"/>
    </source>
</evidence>
<evidence type="ECO:0000256" key="3">
    <source>
        <dbReference type="SAM" id="Phobius"/>
    </source>
</evidence>
<evidence type="ECO:0000313" key="6">
    <source>
        <dbReference type="EMBL" id="VDO12578.1"/>
    </source>
</evidence>
<dbReference type="WBParaSite" id="HNAJ_0001226301-mRNA-1">
    <property type="protein sequence ID" value="HNAJ_0001226301-mRNA-1"/>
    <property type="gene ID" value="HNAJ_0001226301"/>
</dbReference>
<feature type="domain" description="Fibronectin type-III" evidence="5">
    <location>
        <begin position="186"/>
        <end position="285"/>
    </location>
</feature>
<dbReference type="InterPro" id="IPR003961">
    <property type="entry name" value="FN3_dom"/>
</dbReference>
<dbReference type="PROSITE" id="PS50835">
    <property type="entry name" value="IG_LIKE"/>
    <property type="match status" value="1"/>
</dbReference>
<dbReference type="SUPFAM" id="SSF49265">
    <property type="entry name" value="Fibronectin type III"/>
    <property type="match status" value="4"/>
</dbReference>
<feature type="domain" description="Fibronectin type-III" evidence="5">
    <location>
        <begin position="60"/>
        <end position="185"/>
    </location>
</feature>
<keyword evidence="3" id="KW-1133">Transmembrane helix</keyword>
<dbReference type="PANTHER" id="PTHR46708:SF2">
    <property type="entry name" value="FIBRONECTIN TYPE-III DOMAIN-CONTAINING PROTEIN"/>
    <property type="match status" value="1"/>
</dbReference>
<gene>
    <name evidence="6" type="ORF">HNAJ_LOCUS12250</name>
</gene>
<proteinExistence type="predicted"/>
<evidence type="ECO:0000313" key="7">
    <source>
        <dbReference type="Proteomes" id="UP000278807"/>
    </source>
</evidence>
<feature type="compositionally biased region" description="Low complexity" evidence="2">
    <location>
        <begin position="1300"/>
        <end position="1309"/>
    </location>
</feature>
<keyword evidence="3" id="KW-0472">Membrane</keyword>
<dbReference type="FunFam" id="2.60.40.10:FF:000028">
    <property type="entry name" value="Neuronal cell adhesion molecule"/>
    <property type="match status" value="1"/>
</dbReference>
<feature type="transmembrane region" description="Helical" evidence="3">
    <location>
        <begin position="764"/>
        <end position="786"/>
    </location>
</feature>
<evidence type="ECO:0000259" key="4">
    <source>
        <dbReference type="PROSITE" id="PS50835"/>
    </source>
</evidence>
<keyword evidence="3" id="KW-0812">Transmembrane</keyword>
<keyword evidence="1" id="KW-0677">Repeat</keyword>
<dbReference type="CDD" id="cd00096">
    <property type="entry name" value="Ig"/>
    <property type="match status" value="1"/>
</dbReference>
<feature type="region of interest" description="Disordered" evidence="2">
    <location>
        <begin position="927"/>
        <end position="948"/>
    </location>
</feature>